<sequence>MPLPAKGVCASALQAIGNTPVVRLQKIVPTISADVLVKLEYFNPTGSYKDRMALSMIEEAEARGTLRPGMTVVEYTGGSTGSSLAFVCAVKGYPFKVVSSDAFAREKLQTMRAFGAELMIVPSVGGQVTPDLTPRMIEAARELAKDPGIYWTDQLHNADIITGHEKLGRELLEQIEGPIHAFCGAVGTAGMLMGVARALRQANSQARMIALEPASSAFLSTGKAGTHHVEGIGIGSVPPLLDSAFYDEVRGIDEGEARQMARRLAQEEGIFAGVSSGLNVVGALQLAQELGAGHTIVTVAVDTGLKYLAGDLYEG</sequence>
<dbReference type="InterPro" id="IPR036052">
    <property type="entry name" value="TrpB-like_PALP_sf"/>
</dbReference>
<dbReference type="GO" id="GO:1901605">
    <property type="term" value="P:alpha-amino acid metabolic process"/>
    <property type="evidence" value="ECO:0007669"/>
    <property type="project" value="UniProtKB-ARBA"/>
</dbReference>
<accession>A0A4P6JV44</accession>
<keyword evidence="5" id="KW-1185">Reference proteome</keyword>
<dbReference type="RefSeq" id="WP_129890569.1">
    <property type="nucleotide sequence ID" value="NZ_CP035758.1"/>
</dbReference>
<dbReference type="InterPro" id="IPR001926">
    <property type="entry name" value="TrpB-like_PALP"/>
</dbReference>
<dbReference type="AlphaFoldDB" id="A0A4P6JV44"/>
<dbReference type="Proteomes" id="UP000290365">
    <property type="component" value="Chromosome"/>
</dbReference>
<dbReference type="InterPro" id="IPR050214">
    <property type="entry name" value="Cys_Synth/Cystath_Beta-Synth"/>
</dbReference>
<comment type="cofactor">
    <cofactor evidence="1">
        <name>pyridoxal 5'-phosphate</name>
        <dbReference type="ChEBI" id="CHEBI:597326"/>
    </cofactor>
</comment>
<keyword evidence="2" id="KW-0663">Pyridoxal phosphate</keyword>
<dbReference type="SUPFAM" id="SSF53686">
    <property type="entry name" value="Tryptophan synthase beta subunit-like PLP-dependent enzymes"/>
    <property type="match status" value="1"/>
</dbReference>
<evidence type="ECO:0000256" key="2">
    <source>
        <dbReference type="ARBA" id="ARBA00022898"/>
    </source>
</evidence>
<gene>
    <name evidence="4" type="ORF">EPA93_27465</name>
</gene>
<dbReference type="Pfam" id="PF00291">
    <property type="entry name" value="PALP"/>
    <property type="match status" value="1"/>
</dbReference>
<name>A0A4P6JV44_KTERU</name>
<dbReference type="OrthoDB" id="9808024at2"/>
<dbReference type="CDD" id="cd01561">
    <property type="entry name" value="CBS_like"/>
    <property type="match status" value="1"/>
</dbReference>
<reference evidence="4 5" key="1">
    <citation type="submission" date="2019-01" db="EMBL/GenBank/DDBJ databases">
        <title>Ktedonosporobacter rubrisoli SCAWS-G2.</title>
        <authorList>
            <person name="Huang Y."/>
            <person name="Yan B."/>
        </authorList>
    </citation>
    <scope>NUCLEOTIDE SEQUENCE [LARGE SCALE GENOMIC DNA]</scope>
    <source>
        <strain evidence="4 5">SCAWS-G2</strain>
    </source>
</reference>
<organism evidence="4 5">
    <name type="scientific">Ktedonosporobacter rubrisoli</name>
    <dbReference type="NCBI Taxonomy" id="2509675"/>
    <lineage>
        <taxon>Bacteria</taxon>
        <taxon>Bacillati</taxon>
        <taxon>Chloroflexota</taxon>
        <taxon>Ktedonobacteria</taxon>
        <taxon>Ktedonobacterales</taxon>
        <taxon>Ktedonosporobacteraceae</taxon>
        <taxon>Ktedonosporobacter</taxon>
    </lineage>
</organism>
<dbReference type="Gene3D" id="3.40.50.1100">
    <property type="match status" value="2"/>
</dbReference>
<dbReference type="KEGG" id="kbs:EPA93_27465"/>
<evidence type="ECO:0000259" key="3">
    <source>
        <dbReference type="Pfam" id="PF00291"/>
    </source>
</evidence>
<dbReference type="EMBL" id="CP035758">
    <property type="protein sequence ID" value="QBD79517.1"/>
    <property type="molecule type" value="Genomic_DNA"/>
</dbReference>
<feature type="domain" description="Tryptophan synthase beta chain-like PALP" evidence="3">
    <location>
        <begin position="14"/>
        <end position="300"/>
    </location>
</feature>
<evidence type="ECO:0000313" key="5">
    <source>
        <dbReference type="Proteomes" id="UP000290365"/>
    </source>
</evidence>
<protein>
    <submittedName>
        <fullName evidence="4">Cysteine synthase family protein</fullName>
    </submittedName>
</protein>
<evidence type="ECO:0000313" key="4">
    <source>
        <dbReference type="EMBL" id="QBD79517.1"/>
    </source>
</evidence>
<proteinExistence type="predicted"/>
<evidence type="ECO:0000256" key="1">
    <source>
        <dbReference type="ARBA" id="ARBA00001933"/>
    </source>
</evidence>
<dbReference type="PANTHER" id="PTHR10314">
    <property type="entry name" value="CYSTATHIONINE BETA-SYNTHASE"/>
    <property type="match status" value="1"/>
</dbReference>